<dbReference type="GO" id="GO:0046872">
    <property type="term" value="F:metal ion binding"/>
    <property type="evidence" value="ECO:0007669"/>
    <property type="project" value="UniProtKB-KW"/>
</dbReference>
<dbReference type="KEGG" id="uam:UABAM_03478"/>
<dbReference type="EC" id="3.5.1.88" evidence="2"/>
<dbReference type="InterPro" id="IPR036821">
    <property type="entry name" value="Peptide_deformylase_sf"/>
</dbReference>
<sequence>MDVVLYPDPILKKRTEPINEVTEDIVELSQEMIKTMHRANGVGLAGPQVGISKQIIIVNPTAEEGNETIYLNPKILKRKGKEIGEEGCLSFPGVYGNVQRSTWIQVKATLISGEEVTFEAEDFEARVLQHEIDHLLGVLFINKIQPVEQIAIKTQLKELEQKYESKNENA</sequence>
<feature type="binding site" evidence="2">
    <location>
        <position position="88"/>
    </location>
    <ligand>
        <name>Fe cation</name>
        <dbReference type="ChEBI" id="CHEBI:24875"/>
    </ligand>
</feature>
<keyword evidence="2" id="KW-0378">Hydrolase</keyword>
<dbReference type="GO" id="GO:0006412">
    <property type="term" value="P:translation"/>
    <property type="evidence" value="ECO:0007669"/>
    <property type="project" value="UniProtKB-UniRule"/>
</dbReference>
<keyword evidence="2" id="KW-0408">Iron</keyword>
<comment type="cofactor">
    <cofactor evidence="2">
        <name>Fe(2+)</name>
        <dbReference type="ChEBI" id="CHEBI:29033"/>
    </cofactor>
    <text evidence="2">Binds 1 Fe(2+) ion.</text>
</comment>
<dbReference type="Pfam" id="PF01327">
    <property type="entry name" value="Pep_deformylase"/>
    <property type="match status" value="1"/>
</dbReference>
<organism evidence="3 4">
    <name type="scientific">Uabimicrobium amorphum</name>
    <dbReference type="NCBI Taxonomy" id="2596890"/>
    <lineage>
        <taxon>Bacteria</taxon>
        <taxon>Pseudomonadati</taxon>
        <taxon>Planctomycetota</taxon>
        <taxon>Candidatus Uabimicrobiia</taxon>
        <taxon>Candidatus Uabimicrobiales</taxon>
        <taxon>Candidatus Uabimicrobiaceae</taxon>
        <taxon>Candidatus Uabimicrobium</taxon>
    </lineage>
</organism>
<evidence type="ECO:0000256" key="2">
    <source>
        <dbReference type="HAMAP-Rule" id="MF_00163"/>
    </source>
</evidence>
<dbReference type="HAMAP" id="MF_00163">
    <property type="entry name" value="Pep_deformylase"/>
    <property type="match status" value="1"/>
</dbReference>
<feature type="binding site" evidence="2">
    <location>
        <position position="130"/>
    </location>
    <ligand>
        <name>Fe cation</name>
        <dbReference type="ChEBI" id="CHEBI:24875"/>
    </ligand>
</feature>
<dbReference type="PIRSF" id="PIRSF004749">
    <property type="entry name" value="Pep_def"/>
    <property type="match status" value="1"/>
</dbReference>
<comment type="function">
    <text evidence="2">Removes the formyl group from the N-terminal Met of newly synthesized proteins. Requires at least a dipeptide for an efficient rate of reaction. N-terminal L-methionine is a prerequisite for activity but the enzyme has broad specificity at other positions.</text>
</comment>
<dbReference type="InterPro" id="IPR023635">
    <property type="entry name" value="Peptide_deformylase"/>
</dbReference>
<dbReference type="AlphaFoldDB" id="A0A5S9F3U4"/>
<dbReference type="Proteomes" id="UP000326354">
    <property type="component" value="Chromosome"/>
</dbReference>
<dbReference type="NCBIfam" id="NF001159">
    <property type="entry name" value="PRK00150.1-3"/>
    <property type="match status" value="1"/>
</dbReference>
<comment type="catalytic activity">
    <reaction evidence="2">
        <text>N-terminal N-formyl-L-methionyl-[peptide] + H2O = N-terminal L-methionyl-[peptide] + formate</text>
        <dbReference type="Rhea" id="RHEA:24420"/>
        <dbReference type="Rhea" id="RHEA-COMP:10639"/>
        <dbReference type="Rhea" id="RHEA-COMP:10640"/>
        <dbReference type="ChEBI" id="CHEBI:15377"/>
        <dbReference type="ChEBI" id="CHEBI:15740"/>
        <dbReference type="ChEBI" id="CHEBI:49298"/>
        <dbReference type="ChEBI" id="CHEBI:64731"/>
        <dbReference type="EC" id="3.5.1.88"/>
    </reaction>
</comment>
<proteinExistence type="inferred from homology"/>
<name>A0A5S9F3U4_UABAM</name>
<dbReference type="RefSeq" id="WP_151969235.1">
    <property type="nucleotide sequence ID" value="NZ_AP019860.1"/>
</dbReference>
<gene>
    <name evidence="2" type="primary">def</name>
    <name evidence="3" type="ORF">UABAM_03478</name>
</gene>
<dbReference type="CDD" id="cd00487">
    <property type="entry name" value="Pep_deformylase"/>
    <property type="match status" value="1"/>
</dbReference>
<protein>
    <recommendedName>
        <fullName evidence="2">Peptide deformylase</fullName>
        <shortName evidence="2">PDF</shortName>
        <ecNumber evidence="2">3.5.1.88</ecNumber>
    </recommendedName>
    <alternativeName>
        <fullName evidence="2">Polypeptide deformylase</fullName>
    </alternativeName>
</protein>
<dbReference type="Gene3D" id="3.90.45.10">
    <property type="entry name" value="Peptide deformylase"/>
    <property type="match status" value="1"/>
</dbReference>
<reference evidence="3 4" key="1">
    <citation type="submission" date="2019-08" db="EMBL/GenBank/DDBJ databases">
        <title>Complete genome sequence of Candidatus Uab amorphum.</title>
        <authorList>
            <person name="Shiratori T."/>
            <person name="Suzuki S."/>
            <person name="Kakizawa Y."/>
            <person name="Ishida K."/>
        </authorList>
    </citation>
    <scope>NUCLEOTIDE SEQUENCE [LARGE SCALE GENOMIC DNA]</scope>
    <source>
        <strain evidence="3 4">SRT547</strain>
    </source>
</reference>
<keyword evidence="2" id="KW-0648">Protein biosynthesis</keyword>
<keyword evidence="2" id="KW-0479">Metal-binding</keyword>
<feature type="active site" evidence="2">
    <location>
        <position position="131"/>
    </location>
</feature>
<dbReference type="GO" id="GO:0042586">
    <property type="term" value="F:peptide deformylase activity"/>
    <property type="evidence" value="ECO:0007669"/>
    <property type="project" value="UniProtKB-UniRule"/>
</dbReference>
<dbReference type="PANTHER" id="PTHR10458">
    <property type="entry name" value="PEPTIDE DEFORMYLASE"/>
    <property type="match status" value="1"/>
</dbReference>
<comment type="similarity">
    <text evidence="1 2">Belongs to the polypeptide deformylase family.</text>
</comment>
<dbReference type="PANTHER" id="PTHR10458:SF22">
    <property type="entry name" value="PEPTIDE DEFORMYLASE"/>
    <property type="match status" value="1"/>
</dbReference>
<dbReference type="SUPFAM" id="SSF56420">
    <property type="entry name" value="Peptide deformylase"/>
    <property type="match status" value="1"/>
</dbReference>
<accession>A0A5S9F3U4</accession>
<dbReference type="NCBIfam" id="TIGR00079">
    <property type="entry name" value="pept_deformyl"/>
    <property type="match status" value="1"/>
</dbReference>
<dbReference type="EMBL" id="AP019860">
    <property type="protein sequence ID" value="BBM85115.1"/>
    <property type="molecule type" value="Genomic_DNA"/>
</dbReference>
<evidence type="ECO:0000256" key="1">
    <source>
        <dbReference type="ARBA" id="ARBA00010759"/>
    </source>
</evidence>
<evidence type="ECO:0000313" key="3">
    <source>
        <dbReference type="EMBL" id="BBM85115.1"/>
    </source>
</evidence>
<feature type="binding site" evidence="2">
    <location>
        <position position="134"/>
    </location>
    <ligand>
        <name>Fe cation</name>
        <dbReference type="ChEBI" id="CHEBI:24875"/>
    </ligand>
</feature>
<keyword evidence="4" id="KW-1185">Reference proteome</keyword>
<dbReference type="OrthoDB" id="9784988at2"/>
<dbReference type="PRINTS" id="PR01576">
    <property type="entry name" value="PDEFORMYLASE"/>
</dbReference>
<evidence type="ECO:0000313" key="4">
    <source>
        <dbReference type="Proteomes" id="UP000326354"/>
    </source>
</evidence>